<comment type="caution">
    <text evidence="4">The sequence shown here is derived from an EMBL/GenBank/DDBJ whole genome shotgun (WGS) entry which is preliminary data.</text>
</comment>
<organism evidence="4 5">
    <name type="scientific">Carex littledalei</name>
    <dbReference type="NCBI Taxonomy" id="544730"/>
    <lineage>
        <taxon>Eukaryota</taxon>
        <taxon>Viridiplantae</taxon>
        <taxon>Streptophyta</taxon>
        <taxon>Embryophyta</taxon>
        <taxon>Tracheophyta</taxon>
        <taxon>Spermatophyta</taxon>
        <taxon>Magnoliopsida</taxon>
        <taxon>Liliopsida</taxon>
        <taxon>Poales</taxon>
        <taxon>Cyperaceae</taxon>
        <taxon>Cyperoideae</taxon>
        <taxon>Cariceae</taxon>
        <taxon>Carex</taxon>
        <taxon>Carex subgen. Euthyceras</taxon>
    </lineage>
</organism>
<keyword evidence="1" id="KW-0862">Zinc</keyword>
<evidence type="ECO:0000256" key="1">
    <source>
        <dbReference type="PROSITE-ProRule" id="PRU00047"/>
    </source>
</evidence>
<evidence type="ECO:0000256" key="2">
    <source>
        <dbReference type="SAM" id="MobiDB-lite"/>
    </source>
</evidence>
<dbReference type="PROSITE" id="PS50158">
    <property type="entry name" value="ZF_CCHC"/>
    <property type="match status" value="1"/>
</dbReference>
<evidence type="ECO:0000313" key="4">
    <source>
        <dbReference type="EMBL" id="KAF3330969.1"/>
    </source>
</evidence>
<dbReference type="OrthoDB" id="3863715at2759"/>
<dbReference type="AlphaFoldDB" id="A0A833QWH3"/>
<accession>A0A833QWH3</accession>
<keyword evidence="1" id="KW-0863">Zinc-finger</keyword>
<feature type="domain" description="CCHC-type" evidence="3">
    <location>
        <begin position="176"/>
        <end position="191"/>
    </location>
</feature>
<dbReference type="Gene3D" id="4.10.60.10">
    <property type="entry name" value="Zinc finger, CCHC-type"/>
    <property type="match status" value="1"/>
</dbReference>
<dbReference type="InterPro" id="IPR001878">
    <property type="entry name" value="Znf_CCHC"/>
</dbReference>
<dbReference type="GO" id="GO:0008270">
    <property type="term" value="F:zinc ion binding"/>
    <property type="evidence" value="ECO:0007669"/>
    <property type="project" value="UniProtKB-KW"/>
</dbReference>
<keyword evidence="1" id="KW-0479">Metal-binding</keyword>
<dbReference type="SUPFAM" id="SSF57756">
    <property type="entry name" value="Retrovirus zinc finger-like domains"/>
    <property type="match status" value="1"/>
</dbReference>
<dbReference type="InterPro" id="IPR036875">
    <property type="entry name" value="Znf_CCHC_sf"/>
</dbReference>
<dbReference type="Proteomes" id="UP000623129">
    <property type="component" value="Unassembled WGS sequence"/>
</dbReference>
<evidence type="ECO:0000259" key="3">
    <source>
        <dbReference type="PROSITE" id="PS50158"/>
    </source>
</evidence>
<dbReference type="EMBL" id="SWLB01000013">
    <property type="protein sequence ID" value="KAF3330969.1"/>
    <property type="molecule type" value="Genomic_DNA"/>
</dbReference>
<protein>
    <recommendedName>
        <fullName evidence="3">CCHC-type domain-containing protein</fullName>
    </recommendedName>
</protein>
<dbReference type="GO" id="GO:0003676">
    <property type="term" value="F:nucleic acid binding"/>
    <property type="evidence" value="ECO:0007669"/>
    <property type="project" value="InterPro"/>
</dbReference>
<keyword evidence="5" id="KW-1185">Reference proteome</keyword>
<feature type="region of interest" description="Disordered" evidence="2">
    <location>
        <begin position="65"/>
        <end position="90"/>
    </location>
</feature>
<evidence type="ECO:0000313" key="5">
    <source>
        <dbReference type="Proteomes" id="UP000623129"/>
    </source>
</evidence>
<gene>
    <name evidence="4" type="ORF">FCM35_KLT04323</name>
</gene>
<name>A0A833QWH3_9POAL</name>
<proteinExistence type="predicted"/>
<sequence>MSEEARRAIGGATWGARRRQWRKPIVQPLKSQGRMTRVTAGRGSTFNGQNHRAMPRASVGVISNGRRRGEASGDGVMKKNSSFNANNDGMDGEGENNQGWQMIQCIQRRQNLLERRARYGAFQAGENIQSTKPKGTSRGFATEENEKAFAKAFNERRCLCCLAKDHKRSECREPVRCFQCNKLGHKSGRCRIVPKEGAIKEEKKKIRSTRVDLKITYTQALLKHKDPTKHAIKEKM</sequence>
<reference evidence="4" key="1">
    <citation type="submission" date="2020-01" db="EMBL/GenBank/DDBJ databases">
        <title>Genome sequence of Kobresia littledalei, the first chromosome-level genome in the family Cyperaceae.</title>
        <authorList>
            <person name="Qu G."/>
        </authorList>
    </citation>
    <scope>NUCLEOTIDE SEQUENCE</scope>
    <source>
        <strain evidence="4">C.B.Clarke</strain>
        <tissue evidence="4">Leaf</tissue>
    </source>
</reference>